<dbReference type="AlphaFoldDB" id="A0A842I1R9"/>
<feature type="domain" description="Ketoreductase" evidence="4">
    <location>
        <begin position="4"/>
        <end position="172"/>
    </location>
</feature>
<dbReference type="PRINTS" id="PR00080">
    <property type="entry name" value="SDRFAMILY"/>
</dbReference>
<dbReference type="Proteomes" id="UP000564378">
    <property type="component" value="Unassembled WGS sequence"/>
</dbReference>
<dbReference type="SMART" id="SM00822">
    <property type="entry name" value="PKS_KR"/>
    <property type="match status" value="1"/>
</dbReference>
<gene>
    <name evidence="5" type="ORF">H6P80_15930</name>
</gene>
<dbReference type="InterPro" id="IPR057326">
    <property type="entry name" value="KR_dom"/>
</dbReference>
<dbReference type="RefSeq" id="WP_185802402.1">
    <property type="nucleotide sequence ID" value="NZ_JACJVJ010000003.1"/>
</dbReference>
<evidence type="ECO:0000256" key="1">
    <source>
        <dbReference type="ARBA" id="ARBA00006484"/>
    </source>
</evidence>
<dbReference type="InterPro" id="IPR002347">
    <property type="entry name" value="SDR_fam"/>
</dbReference>
<comment type="caution">
    <text evidence="5">The sequence shown here is derived from an EMBL/GenBank/DDBJ whole genome shotgun (WGS) entry which is preliminary data.</text>
</comment>
<evidence type="ECO:0000256" key="3">
    <source>
        <dbReference type="RuleBase" id="RU000363"/>
    </source>
</evidence>
<dbReference type="SUPFAM" id="SSF51735">
    <property type="entry name" value="NAD(P)-binding Rossmann-fold domains"/>
    <property type="match status" value="1"/>
</dbReference>
<dbReference type="NCBIfam" id="NF006123">
    <property type="entry name" value="PRK08267.1"/>
    <property type="match status" value="1"/>
</dbReference>
<accession>A0A842I1R9</accession>
<evidence type="ECO:0000313" key="5">
    <source>
        <dbReference type="EMBL" id="MBC2779115.1"/>
    </source>
</evidence>
<dbReference type="PRINTS" id="PR00081">
    <property type="entry name" value="GDHRDH"/>
</dbReference>
<dbReference type="Gene3D" id="3.40.50.720">
    <property type="entry name" value="NAD(P)-binding Rossmann-like Domain"/>
    <property type="match status" value="1"/>
</dbReference>
<dbReference type="EMBL" id="JACJVJ010000003">
    <property type="protein sequence ID" value="MBC2779115.1"/>
    <property type="molecule type" value="Genomic_DNA"/>
</dbReference>
<dbReference type="Pfam" id="PF00106">
    <property type="entry name" value="adh_short"/>
    <property type="match status" value="1"/>
</dbReference>
<dbReference type="InterPro" id="IPR036291">
    <property type="entry name" value="NAD(P)-bd_dom_sf"/>
</dbReference>
<proteinExistence type="inferred from homology"/>
<reference evidence="5 6" key="1">
    <citation type="submission" date="2020-08" db="EMBL/GenBank/DDBJ databases">
        <title>Draft genome sequence of Parasphingopyxis sp. GrpM-11.</title>
        <authorList>
            <person name="Oh J."/>
            <person name="Roh D.-H."/>
        </authorList>
    </citation>
    <scope>NUCLEOTIDE SEQUENCE [LARGE SCALE GENOMIC DNA]</scope>
    <source>
        <strain evidence="5 6">GrpM-11</strain>
    </source>
</reference>
<evidence type="ECO:0000259" key="4">
    <source>
        <dbReference type="SMART" id="SM00822"/>
    </source>
</evidence>
<name>A0A842I1R9_9SPHN</name>
<organism evidence="5 6">
    <name type="scientific">Parasphingopyxis marina</name>
    <dbReference type="NCBI Taxonomy" id="2761622"/>
    <lineage>
        <taxon>Bacteria</taxon>
        <taxon>Pseudomonadati</taxon>
        <taxon>Pseudomonadota</taxon>
        <taxon>Alphaproteobacteria</taxon>
        <taxon>Sphingomonadales</taxon>
        <taxon>Sphingomonadaceae</taxon>
        <taxon>Parasphingopyxis</taxon>
    </lineage>
</organism>
<evidence type="ECO:0000256" key="2">
    <source>
        <dbReference type="ARBA" id="ARBA00023002"/>
    </source>
</evidence>
<comment type="similarity">
    <text evidence="1 3">Belongs to the short-chain dehydrogenases/reductases (SDR) family.</text>
</comment>
<keyword evidence="6" id="KW-1185">Reference proteome</keyword>
<keyword evidence="2" id="KW-0560">Oxidoreductase</keyword>
<sequence>MAGKSIFITGGASGIGRAVAHYFGERGWFVGLADVNDAGMAETAKGLAEGQFSIHHLDVTDRQQWKEALAAFATKTGGTMDVLFNNAGIGVGGPLEEMSDADIDRVIAINFTGVVNGIRAAFPMLRDTPDSCILNTSSAAGIYGSAGLVVYSGTKFAVRALTEGLDIEFRDHGIRSRALMPSFIDTPLLDGPVTGSNASTRETVQAAGLEITPVQEVAQGAWEAVHGEKIHTTVGKTAKRLAFAARWMPNKLRRNMGLARQRESIK</sequence>
<dbReference type="PANTHER" id="PTHR43391">
    <property type="entry name" value="RETINOL DEHYDROGENASE-RELATED"/>
    <property type="match status" value="1"/>
</dbReference>
<dbReference type="GO" id="GO:0016491">
    <property type="term" value="F:oxidoreductase activity"/>
    <property type="evidence" value="ECO:0007669"/>
    <property type="project" value="UniProtKB-KW"/>
</dbReference>
<evidence type="ECO:0000313" key="6">
    <source>
        <dbReference type="Proteomes" id="UP000564378"/>
    </source>
</evidence>
<protein>
    <submittedName>
        <fullName evidence="5">SDR family oxidoreductase</fullName>
    </submittedName>
</protein>
<dbReference type="PANTHER" id="PTHR43391:SF82">
    <property type="entry name" value="OXIDOREDUCTASE SADH-RELATED"/>
    <property type="match status" value="1"/>
</dbReference>